<gene>
    <name evidence="3" type="ORF">IFT38_15165</name>
</gene>
<dbReference type="PROSITE" id="PS51257">
    <property type="entry name" value="PROKAR_LIPOPROTEIN"/>
    <property type="match status" value="1"/>
</dbReference>
<dbReference type="RefSeq" id="WP_192068518.1">
    <property type="nucleotide sequence ID" value="NZ_JACYWY010000001.1"/>
</dbReference>
<organism evidence="3 4">
    <name type="scientific">Pseudomonas coleopterorum</name>
    <dbReference type="NCBI Taxonomy" id="1605838"/>
    <lineage>
        <taxon>Bacteria</taxon>
        <taxon>Pseudomonadati</taxon>
        <taxon>Pseudomonadota</taxon>
        <taxon>Gammaproteobacteria</taxon>
        <taxon>Pseudomonadales</taxon>
        <taxon>Pseudomonadaceae</taxon>
        <taxon>Pseudomonas</taxon>
    </lineage>
</organism>
<name>A0ABR9C172_9PSED</name>
<keyword evidence="2" id="KW-0732">Signal</keyword>
<dbReference type="Proteomes" id="UP000620025">
    <property type="component" value="Unassembled WGS sequence"/>
</dbReference>
<evidence type="ECO:0000313" key="3">
    <source>
        <dbReference type="EMBL" id="MBD8770885.1"/>
    </source>
</evidence>
<evidence type="ECO:0000256" key="1">
    <source>
        <dbReference type="SAM" id="MobiDB-lite"/>
    </source>
</evidence>
<dbReference type="EMBL" id="JACYWZ010000006">
    <property type="protein sequence ID" value="MBD8770885.1"/>
    <property type="molecule type" value="Genomic_DNA"/>
</dbReference>
<evidence type="ECO:0000313" key="4">
    <source>
        <dbReference type="Proteomes" id="UP000620025"/>
    </source>
</evidence>
<keyword evidence="4" id="KW-1185">Reference proteome</keyword>
<accession>A0ABR9C172</accession>
<feature type="signal peptide" evidence="2">
    <location>
        <begin position="1"/>
        <end position="19"/>
    </location>
</feature>
<proteinExistence type="predicted"/>
<feature type="chain" id="PRO_5045126794" description="General secretion pathway protein N" evidence="2">
    <location>
        <begin position="20"/>
        <end position="173"/>
    </location>
</feature>
<evidence type="ECO:0000256" key="2">
    <source>
        <dbReference type="SAM" id="SignalP"/>
    </source>
</evidence>
<protein>
    <recommendedName>
        <fullName evidence="5">General secretion pathway protein N</fullName>
    </recommendedName>
</protein>
<evidence type="ECO:0008006" key="5">
    <source>
        <dbReference type="Google" id="ProtNLM"/>
    </source>
</evidence>
<feature type="region of interest" description="Disordered" evidence="1">
    <location>
        <begin position="154"/>
        <end position="173"/>
    </location>
</feature>
<sequence length="173" mass="18665">MKNLRFATWVLSACQVALAAGCCWIIAHSTPVPDWYPAPEEKAIALADTPEMGLPQVPLQRLQAAWLRPVFSGDRAPDTGPGAQDVSGLRGVILTGVVKTATTNLIMLRLPSGQRIILRRGTSLASGWLLQSVESDGATFSLQGQQQRLLLLPPRLPAPSRDAMPKLPENLKP</sequence>
<reference evidence="3 4" key="1">
    <citation type="journal article" date="2020" name="FEMS Microbiol. Ecol.">
        <title>Temporal dynamics of bacterial communities during seed development and maturation.</title>
        <authorList>
            <person name="Chesneau G."/>
            <person name="Torres-Cortes G."/>
            <person name="Briand M."/>
            <person name="Darrasse A."/>
            <person name="Preveaux A."/>
            <person name="Marais C."/>
            <person name="Jacques M.A."/>
            <person name="Shade A."/>
            <person name="Barret M."/>
        </authorList>
    </citation>
    <scope>NUCLEOTIDE SEQUENCE [LARGE SCALE GENOMIC DNA]</scope>
    <source>
        <strain evidence="3 4">CFBP13599</strain>
    </source>
</reference>
<comment type="caution">
    <text evidence="3">The sequence shown here is derived from an EMBL/GenBank/DDBJ whole genome shotgun (WGS) entry which is preliminary data.</text>
</comment>